<organism evidence="2 3">
    <name type="scientific">Gossypium gossypioides</name>
    <name type="common">Mexican cotton</name>
    <name type="synonym">Selera gossypioides</name>
    <dbReference type="NCBI Taxonomy" id="34282"/>
    <lineage>
        <taxon>Eukaryota</taxon>
        <taxon>Viridiplantae</taxon>
        <taxon>Streptophyta</taxon>
        <taxon>Embryophyta</taxon>
        <taxon>Tracheophyta</taxon>
        <taxon>Spermatophyta</taxon>
        <taxon>Magnoliopsida</taxon>
        <taxon>eudicotyledons</taxon>
        <taxon>Gunneridae</taxon>
        <taxon>Pentapetalae</taxon>
        <taxon>rosids</taxon>
        <taxon>malvids</taxon>
        <taxon>Malvales</taxon>
        <taxon>Malvaceae</taxon>
        <taxon>Malvoideae</taxon>
        <taxon>Gossypium</taxon>
    </lineage>
</organism>
<reference evidence="2 3" key="1">
    <citation type="journal article" date="2019" name="Genome Biol. Evol.">
        <title>Insights into the evolution of the New World diploid cottons (Gossypium, subgenus Houzingenia) based on genome sequencing.</title>
        <authorList>
            <person name="Grover C.E."/>
            <person name="Arick M.A. 2nd"/>
            <person name="Thrash A."/>
            <person name="Conover J.L."/>
            <person name="Sanders W.S."/>
            <person name="Peterson D.G."/>
            <person name="Frelichowski J.E."/>
            <person name="Scheffler J.A."/>
            <person name="Scheffler B.E."/>
            <person name="Wendel J.F."/>
        </authorList>
    </citation>
    <scope>NUCLEOTIDE SEQUENCE [LARGE SCALE GENOMIC DNA]</scope>
    <source>
        <strain evidence="2">5</strain>
        <tissue evidence="2">Leaf</tissue>
    </source>
</reference>
<feature type="transmembrane region" description="Helical" evidence="1">
    <location>
        <begin position="41"/>
        <end position="61"/>
    </location>
</feature>
<evidence type="ECO:0000313" key="3">
    <source>
        <dbReference type="Proteomes" id="UP000593579"/>
    </source>
</evidence>
<dbReference type="AlphaFoldDB" id="A0A7J9CRQ7"/>
<dbReference type="Proteomes" id="UP000593579">
    <property type="component" value="Unassembled WGS sequence"/>
</dbReference>
<feature type="non-terminal residue" evidence="2">
    <location>
        <position position="69"/>
    </location>
</feature>
<proteinExistence type="predicted"/>
<sequence>MAFILSVSALTAHFGVLDNILSQFSFWREAVLHRTRSVAEFLGYATVAMLIAFSTGSYVVLKPSYGLAI</sequence>
<evidence type="ECO:0000313" key="2">
    <source>
        <dbReference type="EMBL" id="MBA0751152.1"/>
    </source>
</evidence>
<keyword evidence="1" id="KW-0472">Membrane</keyword>
<comment type="caution">
    <text evidence="2">The sequence shown here is derived from an EMBL/GenBank/DDBJ whole genome shotgun (WGS) entry which is preliminary data.</text>
</comment>
<evidence type="ECO:0000256" key="1">
    <source>
        <dbReference type="SAM" id="Phobius"/>
    </source>
</evidence>
<dbReference type="EMBL" id="JABEZY010000012">
    <property type="protein sequence ID" value="MBA0751152.1"/>
    <property type="molecule type" value="Genomic_DNA"/>
</dbReference>
<protein>
    <submittedName>
        <fullName evidence="2">Uncharacterized protein</fullName>
    </submittedName>
</protein>
<keyword evidence="1" id="KW-0812">Transmembrane</keyword>
<keyword evidence="3" id="KW-1185">Reference proteome</keyword>
<name>A0A7J9CRQ7_GOSGO</name>
<gene>
    <name evidence="2" type="ORF">Gogos_002513</name>
</gene>
<keyword evidence="1" id="KW-1133">Transmembrane helix</keyword>
<dbReference type="OrthoDB" id="944730at2759"/>
<accession>A0A7J9CRQ7</accession>